<name>A0A8B7NB30_HYAAZ</name>
<evidence type="ECO:0000256" key="2">
    <source>
        <dbReference type="SAM" id="MobiDB-lite"/>
    </source>
</evidence>
<dbReference type="OMA" id="QEHYMAD"/>
<dbReference type="PROSITE" id="PS50106">
    <property type="entry name" value="PDZ"/>
    <property type="match status" value="4"/>
</dbReference>
<feature type="coiled-coil region" evidence="1">
    <location>
        <begin position="444"/>
        <end position="513"/>
    </location>
</feature>
<dbReference type="SUPFAM" id="SSF50156">
    <property type="entry name" value="PDZ domain-like"/>
    <property type="match status" value="4"/>
</dbReference>
<feature type="region of interest" description="Disordered" evidence="2">
    <location>
        <begin position="1544"/>
        <end position="1610"/>
    </location>
</feature>
<feature type="region of interest" description="Disordered" evidence="2">
    <location>
        <begin position="1369"/>
        <end position="1410"/>
    </location>
</feature>
<dbReference type="Pfam" id="PF00595">
    <property type="entry name" value="PDZ"/>
    <property type="match status" value="4"/>
</dbReference>
<dbReference type="Proteomes" id="UP000694843">
    <property type="component" value="Unplaced"/>
</dbReference>
<feature type="region of interest" description="Disordered" evidence="2">
    <location>
        <begin position="153"/>
        <end position="199"/>
    </location>
</feature>
<dbReference type="Gene3D" id="3.40.50.300">
    <property type="entry name" value="P-loop containing nucleotide triphosphate hydrolases"/>
    <property type="match status" value="1"/>
</dbReference>
<feature type="compositionally biased region" description="Basic and acidic residues" evidence="2">
    <location>
        <begin position="1034"/>
        <end position="1046"/>
    </location>
</feature>
<dbReference type="SUPFAM" id="SSF52540">
    <property type="entry name" value="P-loop containing nucleoside triphosphate hydrolases"/>
    <property type="match status" value="1"/>
</dbReference>
<feature type="compositionally biased region" description="Basic and acidic residues" evidence="2">
    <location>
        <begin position="1909"/>
        <end position="1918"/>
    </location>
</feature>
<keyword evidence="5" id="KW-1185">Reference proteome</keyword>
<dbReference type="InterPro" id="IPR008145">
    <property type="entry name" value="GK/Ca_channel_bsu"/>
</dbReference>
<dbReference type="RefSeq" id="XP_018010802.2">
    <property type="nucleotide sequence ID" value="XM_018155313.2"/>
</dbReference>
<dbReference type="InterPro" id="IPR036028">
    <property type="entry name" value="SH3-like_dom_sf"/>
</dbReference>
<evidence type="ECO:0000256" key="1">
    <source>
        <dbReference type="SAM" id="Coils"/>
    </source>
</evidence>
<dbReference type="GO" id="GO:0005886">
    <property type="term" value="C:plasma membrane"/>
    <property type="evidence" value="ECO:0007669"/>
    <property type="project" value="TreeGrafter"/>
</dbReference>
<evidence type="ECO:0000259" key="4">
    <source>
        <dbReference type="PROSITE" id="PS50106"/>
    </source>
</evidence>
<dbReference type="InterPro" id="IPR053004">
    <property type="entry name" value="MAGUK_Signaling_Regulators"/>
</dbReference>
<feature type="compositionally biased region" description="Polar residues" evidence="2">
    <location>
        <begin position="1746"/>
        <end position="1758"/>
    </location>
</feature>
<dbReference type="InterPro" id="IPR001478">
    <property type="entry name" value="PDZ"/>
</dbReference>
<feature type="region of interest" description="Disordered" evidence="2">
    <location>
        <begin position="1316"/>
        <end position="1335"/>
    </location>
</feature>
<sequence length="2488" mass="273663">MSSIGALTSDSECDEKKSSASSVGGGPVNVTASSGVQQQPMQSSTTLSSGFISEGRGGDISNRSNSAGSIRRDSGGSNRRDSAGSNRRDSSGSNRRDSVASNRRDSGGSLRAGDSRHGYSSSSPQMSSSHDPHEHSSVSLLRAELKLVSKERDNLKKDLKKLARDREDSVSSRGSLYSDRPANFVSSSSGISSKQPSIGGRDYEILKQHYEKALMEIQSLRKQNQEITRKYESAAKEADYYRKQEKATYGSLQNLRMQYEEIMQEKQKLEDEVTSLQTLMEDDRKEIAELRRQQQEAMSQEGSGEAINQLYMSTAQKYEDVKEEYDSLRKRYSELAASHSTLTTKYEQAQEEAIRIKKLSDEILREKNCLKQQCTEAIRQWDTALREKNKLEDEGRKAREKCEELMKEMNGHLLHRQHLGKDVKKLQEERNSVMHEYTLVMGERDQVHKEMDKLQEELNQANAVIKTQQQTLKDRDKEKESLLLQLETLRREISSSLQDRDSALKELAELRERTGAQDADSDKHWDIAYKDYNPYAQQRAQIPEVSSLGQAGGSSGHSGRGKEQRLDDLDQANQEIERLRKTVEKLQGELQESQREAEVSQRRRDWAFSERDKIVRERESIRAHSDKLRREKDRAVAKLAEAMRDSDDMMKQRDELLKQLKLAKEQLEDLERCKLSTVRKLCSSSRGSSRDSAIHTTTPPAHHSPPLQPHIQSSTWDTHNITVKLGSHYEGPGAGRVGFEVQSGDNEIPSVFVSNVYKDSPFYGKLRVQDELIRVNGLKVGAMTDCSSVYSAVLAGGEYVSIALRRRRSQSLGAVGSAYHGLLHTTHLHCPSGVYHGVSLLTGVCVAAIQPGSPAAAEPNLALGDRVISVNGKGIEGADITCKEAQQLLDAGVGDVVQITTLKTLCSNCSSTHVSCTSSGQNLASENQDDSEFCHDSFNAKKNEYVHHHHEAFAGSKKPVGCDVLGVGSSAGSRDNHKRFMISSGLEDCLMTGGRKYGSMERGVYHVTKVAAGKGSGKWDQLKSIVRPRRHSKERVTSPEVKEKHANSPFSMDQEKENAMAQLDSVISLYHHKCSGMSGTSPSKSKDRDKENSGGTWPKYKGGTLSAWDPEAVGAVSTPPRRERTPLLLHSPSGNKRLDFPDIKEGFDSYRSTKLSDTAVALLSASTRSSSNSPQAHGFLKALEDRAAGTQHYGPDILYSASSGLYTTPRSKQVVYSGSMRQNVDIKSEEIEREKRLGSLTPSDTSLDFSVRSGNVGKEELEYYVKKNIVKCPLSDTESNVSNIDMHTSPQPLSLPAAYGYRNYQLRQLQEGRLTPTSRLPIHPHTGLYSPSNSGLRSPHSFIPYSSHNHYSHHHPHTNVGAAITSVSPRYSSPTLPHTTPSPFLSASRSGDSLLSSPSLGRDPIDGHGHFEQRIFSSPVHVSNSASHELPCNKVSLGKPADGSGFAGQTKPVSQSEHHHHFQPKARSIHPYTGGLSVLPSFAPASRTPIVDDSMLHLTLLPSASLLLPPTTCPPSYQDYHKERAFTTMPRKRDEEKIRLSATLGGLIKSSSSERNTPVPDSALRDNGPTPPPSHHLYHHHHRHSSPPSSLLTAPSVGGAGSLRPIGGQDPQQIYFSVHNRQLGEHQWQRRPEPGEIRNIVIEKDSEPLGIQIRCLQNGGVFVSAVTVNSLAELVGVVVGDQLLEVCGINMRSATKKTASTVLSQCGKSVTMLVQNNADKYEELEGWQGSSSGSSLLDGGRSRSGTPTPRNSPRSVRSANVHHRPSPHHHTGRTPDLLDHHRSSPRYFAGDDTQRHSALVMLGPDGAPMYHEHVLVDRDASQNRHHISSPHAVQTSRRHDEADRENEDKEESLPPSSSSTLRSPLHLGSGEHSLSTSARSTLTRPQIAHALATLTRPDTYQRSQQPEAEDSRDSRDEIGAMSSCTEGGQLLQRQQVLRHSGGHGTEGGSCKHKNGNSRKNSSCSSSSGGNTAVSRGSSSRSSGGGNRSGISRANNNGSRSSGSRNSGGRNRSSIDRKGRSGSDAEEPRVVYLEVNKSSNLGVRMVGGNALGVFVHAVMKDSPASRAMLRPGDRILEYNGHDLRYATAEQASYELAKPADSVAMLVQYDPRTYAVVQEQPGDSFFVRALFDNVGSEASNELTFHKDDILYVDNTLHNSVPGVWRAWLLDQDGQKLACGPIPSKDKVEEAMLQRGCGSGIDLTTLPFSGGTVLSSISGASASVDPSRRGNTTARRSFFKRKKHSRSSSRDSKELASFSDASLNSFGDCGATSSSLAEEAGASIAYLRVERLDNNVRRPVLLFGPLGEFVADKLAYDYPNQFVRCVPEVNQRATAEQLEAATAGGLVVEYRRRGPAWDVITVQQVKEIAEKGCHGLLDVTIGAVERLQRHRIYPIVLILKFRSHKQVREVCDSLQHSIDKLPSKHALDKNLPQKISQKEAKEMFELCNKLELEYKSLVSAVVPAVVKMSFMCNQVKTCVESEQSKTLWVPA</sequence>
<feature type="domain" description="PDZ" evidence="4">
    <location>
        <begin position="722"/>
        <end position="808"/>
    </location>
</feature>
<feature type="region of interest" description="Disordered" evidence="2">
    <location>
        <begin position="1026"/>
        <end position="1056"/>
    </location>
</feature>
<feature type="region of interest" description="Disordered" evidence="2">
    <location>
        <begin position="1"/>
        <end position="141"/>
    </location>
</feature>
<feature type="domain" description="PDZ" evidence="4">
    <location>
        <begin position="1639"/>
        <end position="1718"/>
    </location>
</feature>
<dbReference type="SUPFAM" id="SSF50044">
    <property type="entry name" value="SH3-domain"/>
    <property type="match status" value="1"/>
</dbReference>
<evidence type="ECO:0000313" key="5">
    <source>
        <dbReference type="Proteomes" id="UP000694843"/>
    </source>
</evidence>
<feature type="region of interest" description="Disordered" evidence="2">
    <location>
        <begin position="2216"/>
        <end position="2250"/>
    </location>
</feature>
<evidence type="ECO:0000313" key="6">
    <source>
        <dbReference type="RefSeq" id="XP_018010802.2"/>
    </source>
</evidence>
<accession>A0A8B7NB30</accession>
<dbReference type="SMART" id="SM00228">
    <property type="entry name" value="PDZ"/>
    <property type="match status" value="4"/>
</dbReference>
<dbReference type="CTD" id="9231"/>
<feature type="compositionally biased region" description="Low complexity" evidence="2">
    <location>
        <begin position="1988"/>
        <end position="2011"/>
    </location>
</feature>
<feature type="compositionally biased region" description="Basic residues" evidence="2">
    <location>
        <begin position="1576"/>
        <end position="1585"/>
    </location>
</feature>
<feature type="compositionally biased region" description="Polar residues" evidence="2">
    <location>
        <begin position="1896"/>
        <end position="1906"/>
    </location>
</feature>
<dbReference type="GO" id="GO:0035331">
    <property type="term" value="P:negative regulation of hippo signaling"/>
    <property type="evidence" value="ECO:0007669"/>
    <property type="project" value="TreeGrafter"/>
</dbReference>
<dbReference type="InterPro" id="IPR036034">
    <property type="entry name" value="PDZ_sf"/>
</dbReference>
<dbReference type="GeneID" id="108668156"/>
<dbReference type="OrthoDB" id="10067129at2759"/>
<feature type="region of interest" description="Disordered" evidence="2">
    <location>
        <begin position="1074"/>
        <end position="1133"/>
    </location>
</feature>
<dbReference type="InterPro" id="IPR027417">
    <property type="entry name" value="P-loop_NTPase"/>
</dbReference>
<feature type="compositionally biased region" description="Low complexity" evidence="2">
    <location>
        <begin position="1873"/>
        <end position="1884"/>
    </location>
</feature>
<feature type="compositionally biased region" description="Basic and acidic residues" evidence="2">
    <location>
        <begin position="70"/>
        <end position="106"/>
    </location>
</feature>
<feature type="region of interest" description="Disordered" evidence="2">
    <location>
        <begin position="1939"/>
        <end position="2025"/>
    </location>
</feature>
<feature type="compositionally biased region" description="Basic and acidic residues" evidence="2">
    <location>
        <begin position="153"/>
        <end position="170"/>
    </location>
</feature>
<feature type="domain" description="PDZ" evidence="4">
    <location>
        <begin position="2029"/>
        <end position="2109"/>
    </location>
</feature>
<feature type="compositionally biased region" description="Low complexity" evidence="2">
    <location>
        <begin position="1853"/>
        <end position="1865"/>
    </location>
</feature>
<dbReference type="SMART" id="SM00072">
    <property type="entry name" value="GuKc"/>
    <property type="match status" value="1"/>
</dbReference>
<evidence type="ECO:0000259" key="3">
    <source>
        <dbReference type="PROSITE" id="PS50052"/>
    </source>
</evidence>
<feature type="region of interest" description="Disordered" evidence="2">
    <location>
        <begin position="547"/>
        <end position="566"/>
    </location>
</feature>
<protein>
    <submittedName>
        <fullName evidence="6">Disks large homolog 5 isoform X1</fullName>
    </submittedName>
</protein>
<gene>
    <name evidence="6" type="primary">LOC108668156</name>
</gene>
<feature type="coiled-coil region" evidence="1">
    <location>
        <begin position="203"/>
        <end position="408"/>
    </location>
</feature>
<reference evidence="6" key="1">
    <citation type="submission" date="2025-08" db="UniProtKB">
        <authorList>
            <consortium name="RefSeq"/>
        </authorList>
    </citation>
    <scope>IDENTIFICATION</scope>
    <source>
        <tissue evidence="6">Whole organism</tissue>
    </source>
</reference>
<dbReference type="Gene3D" id="2.30.42.10">
    <property type="match status" value="4"/>
</dbReference>
<feature type="region of interest" description="Disordered" evidence="2">
    <location>
        <begin position="1820"/>
        <end position="1920"/>
    </location>
</feature>
<feature type="compositionally biased region" description="Polar residues" evidence="2">
    <location>
        <begin position="30"/>
        <end position="51"/>
    </location>
</feature>
<dbReference type="InterPro" id="IPR008144">
    <property type="entry name" value="Guanylate_kin-like_dom"/>
</dbReference>
<feature type="region of interest" description="Disordered" evidence="2">
    <location>
        <begin position="1725"/>
        <end position="1791"/>
    </location>
</feature>
<dbReference type="PANTHER" id="PTHR46360">
    <property type="entry name" value="DISKS LARGE HOMOLOG 5"/>
    <property type="match status" value="1"/>
</dbReference>
<proteinExistence type="predicted"/>
<keyword evidence="1" id="KW-0175">Coiled coil</keyword>
<feature type="domain" description="PDZ" evidence="4">
    <location>
        <begin position="837"/>
        <end position="889"/>
    </location>
</feature>
<dbReference type="KEGG" id="hazt:108668156"/>
<feature type="compositionally biased region" description="Low complexity" evidence="2">
    <location>
        <begin position="1729"/>
        <end position="1745"/>
    </location>
</feature>
<dbReference type="PROSITE" id="PS50052">
    <property type="entry name" value="GUANYLATE_KINASE_2"/>
    <property type="match status" value="1"/>
</dbReference>
<feature type="compositionally biased region" description="Basic and acidic residues" evidence="2">
    <location>
        <begin position="2012"/>
        <end position="2025"/>
    </location>
</feature>
<feature type="domain" description="Guanylate kinase-like" evidence="3">
    <location>
        <begin position="2294"/>
        <end position="2477"/>
    </location>
</feature>
<organism evidence="5 6">
    <name type="scientific">Hyalella azteca</name>
    <name type="common">Amphipod</name>
    <dbReference type="NCBI Taxonomy" id="294128"/>
    <lineage>
        <taxon>Eukaryota</taxon>
        <taxon>Metazoa</taxon>
        <taxon>Ecdysozoa</taxon>
        <taxon>Arthropoda</taxon>
        <taxon>Crustacea</taxon>
        <taxon>Multicrustacea</taxon>
        <taxon>Malacostraca</taxon>
        <taxon>Eumalacostraca</taxon>
        <taxon>Peracarida</taxon>
        <taxon>Amphipoda</taxon>
        <taxon>Senticaudata</taxon>
        <taxon>Talitrida</taxon>
        <taxon>Talitroidea</taxon>
        <taxon>Hyalellidae</taxon>
        <taxon>Hyalella</taxon>
    </lineage>
</organism>
<feature type="compositionally biased region" description="Low complexity" evidence="2">
    <location>
        <begin position="1957"/>
        <end position="1981"/>
    </location>
</feature>
<feature type="compositionally biased region" description="Basic residues" evidence="2">
    <location>
        <begin position="1760"/>
        <end position="1772"/>
    </location>
</feature>
<feature type="compositionally biased region" description="Low complexity" evidence="2">
    <location>
        <begin position="120"/>
        <end position="129"/>
    </location>
</feature>
<feature type="compositionally biased region" description="Basic residues" evidence="2">
    <location>
        <begin position="2234"/>
        <end position="2244"/>
    </location>
</feature>
<dbReference type="InterPro" id="IPR035537">
    <property type="entry name" value="DLG5_SH3"/>
</dbReference>
<dbReference type="PANTHER" id="PTHR46360:SF1">
    <property type="entry name" value="DISKS LARGE HOMOLOG 5"/>
    <property type="match status" value="1"/>
</dbReference>
<dbReference type="Gene3D" id="2.30.30.40">
    <property type="entry name" value="SH3 Domains"/>
    <property type="match status" value="1"/>
</dbReference>
<feature type="compositionally biased region" description="Polar residues" evidence="2">
    <location>
        <begin position="1"/>
        <end position="10"/>
    </location>
</feature>
<dbReference type="CDD" id="cd11860">
    <property type="entry name" value="SH3_DLG5"/>
    <property type="match status" value="1"/>
</dbReference>
<feature type="region of interest" description="Disordered" evidence="2">
    <location>
        <begin position="684"/>
        <end position="713"/>
    </location>
</feature>
<feature type="compositionally biased region" description="Low complexity" evidence="2">
    <location>
        <begin position="1372"/>
        <end position="1402"/>
    </location>
</feature>
<feature type="compositionally biased region" description="Low complexity" evidence="2">
    <location>
        <begin position="186"/>
        <end position="199"/>
    </location>
</feature>